<name>S7Q5E7_GLOTA</name>
<evidence type="ECO:0000256" key="5">
    <source>
        <dbReference type="SAM" id="MobiDB-lite"/>
    </source>
</evidence>
<gene>
    <name evidence="7" type="ORF">GLOTRDRAFT_61193</name>
</gene>
<dbReference type="PANTHER" id="PTHR28082:SF2">
    <property type="entry name" value="CHY-TYPE DOMAIN-CONTAINING PROTEIN"/>
    <property type="match status" value="1"/>
</dbReference>
<dbReference type="SUPFAM" id="SSF161219">
    <property type="entry name" value="CHY zinc finger-like"/>
    <property type="match status" value="1"/>
</dbReference>
<keyword evidence="2 4" id="KW-0863">Zinc-finger</keyword>
<accession>S7Q5E7</accession>
<dbReference type="AlphaFoldDB" id="S7Q5E7"/>
<dbReference type="eggNOG" id="KOG1940">
    <property type="taxonomic scope" value="Eukaryota"/>
</dbReference>
<dbReference type="KEGG" id="gtr:GLOTRDRAFT_61193"/>
<evidence type="ECO:0000256" key="3">
    <source>
        <dbReference type="ARBA" id="ARBA00022833"/>
    </source>
</evidence>
<keyword evidence="8" id="KW-1185">Reference proteome</keyword>
<feature type="region of interest" description="Disordered" evidence="5">
    <location>
        <begin position="115"/>
        <end position="152"/>
    </location>
</feature>
<keyword evidence="3" id="KW-0862">Zinc</keyword>
<dbReference type="RefSeq" id="XP_007866417.1">
    <property type="nucleotide sequence ID" value="XM_007868226.1"/>
</dbReference>
<evidence type="ECO:0000313" key="8">
    <source>
        <dbReference type="Proteomes" id="UP000030669"/>
    </source>
</evidence>
<dbReference type="EMBL" id="KB469302">
    <property type="protein sequence ID" value="EPQ55271.1"/>
    <property type="molecule type" value="Genomic_DNA"/>
</dbReference>
<sequence>MPSPPRTHLNPERTSKHILNAQVSIRAPCCRAWFDCAQCHAEQRPDHRLRRTTEMTMLCKKCRKAFRKDLSDPEQWEESDEFCPWCDNKYVLEAKIPQAVIGVEGEDLRKDNRMIKDERMRQPARTDLDDAPRPPQMELTPEELAELEELAG</sequence>
<feature type="compositionally biased region" description="Basic and acidic residues" evidence="5">
    <location>
        <begin position="115"/>
        <end position="132"/>
    </location>
</feature>
<dbReference type="InterPro" id="IPR052604">
    <property type="entry name" value="Mito_Tim_assembly_helper"/>
</dbReference>
<feature type="compositionally biased region" description="Acidic residues" evidence="5">
    <location>
        <begin position="140"/>
        <end position="152"/>
    </location>
</feature>
<dbReference type="InterPro" id="IPR008913">
    <property type="entry name" value="Znf_CHY"/>
</dbReference>
<keyword evidence="1" id="KW-0479">Metal-binding</keyword>
<dbReference type="PANTHER" id="PTHR28082">
    <property type="entry name" value="ZINC FINGER PROTEIN"/>
    <property type="match status" value="1"/>
</dbReference>
<organism evidence="7 8">
    <name type="scientific">Gloeophyllum trabeum (strain ATCC 11539 / FP-39264 / Madison 617)</name>
    <name type="common">Brown rot fungus</name>
    <dbReference type="NCBI Taxonomy" id="670483"/>
    <lineage>
        <taxon>Eukaryota</taxon>
        <taxon>Fungi</taxon>
        <taxon>Dikarya</taxon>
        <taxon>Basidiomycota</taxon>
        <taxon>Agaricomycotina</taxon>
        <taxon>Agaricomycetes</taxon>
        <taxon>Gloeophyllales</taxon>
        <taxon>Gloeophyllaceae</taxon>
        <taxon>Gloeophyllum</taxon>
    </lineage>
</organism>
<feature type="domain" description="CHY-type" evidence="6">
    <location>
        <begin position="8"/>
        <end position="88"/>
    </location>
</feature>
<dbReference type="STRING" id="670483.S7Q5E7"/>
<evidence type="ECO:0000256" key="4">
    <source>
        <dbReference type="PROSITE-ProRule" id="PRU00601"/>
    </source>
</evidence>
<dbReference type="OrthoDB" id="411372at2759"/>
<dbReference type="PROSITE" id="PS51266">
    <property type="entry name" value="ZF_CHY"/>
    <property type="match status" value="1"/>
</dbReference>
<dbReference type="GO" id="GO:0005758">
    <property type="term" value="C:mitochondrial intermembrane space"/>
    <property type="evidence" value="ECO:0007669"/>
    <property type="project" value="TreeGrafter"/>
</dbReference>
<dbReference type="HOGENOM" id="CLU_1722567_0_0_1"/>
<dbReference type="GO" id="GO:0045041">
    <property type="term" value="P:protein import into mitochondrial intermembrane space"/>
    <property type="evidence" value="ECO:0007669"/>
    <property type="project" value="TreeGrafter"/>
</dbReference>
<evidence type="ECO:0000259" key="6">
    <source>
        <dbReference type="PROSITE" id="PS51266"/>
    </source>
</evidence>
<dbReference type="OMA" id="HQEQESH"/>
<dbReference type="Pfam" id="PF05495">
    <property type="entry name" value="zf-CHY"/>
    <property type="match status" value="1"/>
</dbReference>
<dbReference type="GeneID" id="19307422"/>
<evidence type="ECO:0000256" key="2">
    <source>
        <dbReference type="ARBA" id="ARBA00022771"/>
    </source>
</evidence>
<evidence type="ECO:0000313" key="7">
    <source>
        <dbReference type="EMBL" id="EPQ55271.1"/>
    </source>
</evidence>
<dbReference type="Proteomes" id="UP000030669">
    <property type="component" value="Unassembled WGS sequence"/>
</dbReference>
<dbReference type="GO" id="GO:0008270">
    <property type="term" value="F:zinc ion binding"/>
    <property type="evidence" value="ECO:0007669"/>
    <property type="project" value="UniProtKB-KW"/>
</dbReference>
<reference evidence="7 8" key="1">
    <citation type="journal article" date="2012" name="Science">
        <title>The Paleozoic origin of enzymatic lignin decomposition reconstructed from 31 fungal genomes.</title>
        <authorList>
            <person name="Floudas D."/>
            <person name="Binder M."/>
            <person name="Riley R."/>
            <person name="Barry K."/>
            <person name="Blanchette R.A."/>
            <person name="Henrissat B."/>
            <person name="Martinez A.T."/>
            <person name="Otillar R."/>
            <person name="Spatafora J.W."/>
            <person name="Yadav J.S."/>
            <person name="Aerts A."/>
            <person name="Benoit I."/>
            <person name="Boyd A."/>
            <person name="Carlson A."/>
            <person name="Copeland A."/>
            <person name="Coutinho P.M."/>
            <person name="de Vries R.P."/>
            <person name="Ferreira P."/>
            <person name="Findley K."/>
            <person name="Foster B."/>
            <person name="Gaskell J."/>
            <person name="Glotzer D."/>
            <person name="Gorecki P."/>
            <person name="Heitman J."/>
            <person name="Hesse C."/>
            <person name="Hori C."/>
            <person name="Igarashi K."/>
            <person name="Jurgens J.A."/>
            <person name="Kallen N."/>
            <person name="Kersten P."/>
            <person name="Kohler A."/>
            <person name="Kuees U."/>
            <person name="Kumar T.K.A."/>
            <person name="Kuo A."/>
            <person name="LaButti K."/>
            <person name="Larrondo L.F."/>
            <person name="Lindquist E."/>
            <person name="Ling A."/>
            <person name="Lombard V."/>
            <person name="Lucas S."/>
            <person name="Lundell T."/>
            <person name="Martin R."/>
            <person name="McLaughlin D.J."/>
            <person name="Morgenstern I."/>
            <person name="Morin E."/>
            <person name="Murat C."/>
            <person name="Nagy L.G."/>
            <person name="Nolan M."/>
            <person name="Ohm R.A."/>
            <person name="Patyshakuliyeva A."/>
            <person name="Rokas A."/>
            <person name="Ruiz-Duenas F.J."/>
            <person name="Sabat G."/>
            <person name="Salamov A."/>
            <person name="Samejima M."/>
            <person name="Schmutz J."/>
            <person name="Slot J.C."/>
            <person name="St John F."/>
            <person name="Stenlid J."/>
            <person name="Sun H."/>
            <person name="Sun S."/>
            <person name="Syed K."/>
            <person name="Tsang A."/>
            <person name="Wiebenga A."/>
            <person name="Young D."/>
            <person name="Pisabarro A."/>
            <person name="Eastwood D.C."/>
            <person name="Martin F."/>
            <person name="Cullen D."/>
            <person name="Grigoriev I.V."/>
            <person name="Hibbett D.S."/>
        </authorList>
    </citation>
    <scope>NUCLEOTIDE SEQUENCE [LARGE SCALE GENOMIC DNA]</scope>
    <source>
        <strain evidence="7 8">ATCC 11539</strain>
    </source>
</reference>
<evidence type="ECO:0000256" key="1">
    <source>
        <dbReference type="ARBA" id="ARBA00022723"/>
    </source>
</evidence>
<protein>
    <recommendedName>
        <fullName evidence="6">CHY-type domain-containing protein</fullName>
    </recommendedName>
</protein>
<dbReference type="InterPro" id="IPR037274">
    <property type="entry name" value="Znf_CHY_sf"/>
</dbReference>
<proteinExistence type="predicted"/>